<dbReference type="KEGG" id="hme:HFX_6117"/>
<dbReference type="EMBL" id="CP001871">
    <property type="protein sequence ID" value="AFK21243.1"/>
    <property type="molecule type" value="Genomic_DNA"/>
</dbReference>
<reference evidence="2 3" key="1">
    <citation type="journal article" date="2012" name="J. Bacteriol.">
        <title>Complete genome sequence of the metabolically versatile halophilic archaeon Haloferax mediterranei, a poly(3-hydroxybutyrate-co-3-hydroxyvalerate) producer.</title>
        <authorList>
            <person name="Han J."/>
            <person name="Zhang F."/>
            <person name="Hou J."/>
            <person name="Liu X."/>
            <person name="Li M."/>
            <person name="Liu H."/>
            <person name="Cai L."/>
            <person name="Zhang B."/>
            <person name="Chen Y."/>
            <person name="Zhou J."/>
            <person name="Hu S."/>
            <person name="Xiang H."/>
        </authorList>
    </citation>
    <scope>NUCLEOTIDE SEQUENCE [LARGE SCALE GENOMIC DNA]</scope>
    <source>
        <strain evidence="3">ATCC 33500 / DSM 1411 / JCM 8866 / NBRC 14739 / NCIMB 2177 / R-4</strain>
        <plasmid evidence="3">pHM500</plasmid>
    </source>
</reference>
<protein>
    <submittedName>
        <fullName evidence="2">Uncharacterized protein</fullName>
    </submittedName>
</protein>
<keyword evidence="2" id="KW-0614">Plasmid</keyword>
<evidence type="ECO:0000256" key="1">
    <source>
        <dbReference type="SAM" id="Phobius"/>
    </source>
</evidence>
<organism evidence="2 3">
    <name type="scientific">Haloferax mediterranei (strain ATCC 33500 / DSM 1411 / JCM 8866 / NBRC 14739 / NCIMB 2177 / R-4)</name>
    <name type="common">Halobacterium mediterranei</name>
    <dbReference type="NCBI Taxonomy" id="523841"/>
    <lineage>
        <taxon>Archaea</taxon>
        <taxon>Methanobacteriati</taxon>
        <taxon>Methanobacteriota</taxon>
        <taxon>Stenosarchaea group</taxon>
        <taxon>Halobacteria</taxon>
        <taxon>Halobacteriales</taxon>
        <taxon>Haloferacaceae</taxon>
        <taxon>Haloferax</taxon>
    </lineage>
</organism>
<evidence type="ECO:0000313" key="2">
    <source>
        <dbReference type="EMBL" id="AFK21243.1"/>
    </source>
</evidence>
<name>I3RAI3_HALMT</name>
<dbReference type="Proteomes" id="UP000006469">
    <property type="component" value="Plasmid pHM500"/>
</dbReference>
<gene>
    <name evidence="2" type="ordered locus">HFX_6117</name>
</gene>
<feature type="transmembrane region" description="Helical" evidence="1">
    <location>
        <begin position="173"/>
        <end position="194"/>
    </location>
</feature>
<dbReference type="AlphaFoldDB" id="I3RAI3"/>
<accession>I3RAI3</accession>
<keyword evidence="1" id="KW-0472">Membrane</keyword>
<proteinExistence type="predicted"/>
<keyword evidence="1" id="KW-0812">Transmembrane</keyword>
<keyword evidence="1" id="KW-1133">Transmembrane helix</keyword>
<evidence type="ECO:0000313" key="3">
    <source>
        <dbReference type="Proteomes" id="UP000006469"/>
    </source>
</evidence>
<dbReference type="HOGENOM" id="CLU_635549_0_0_2"/>
<geneLocation type="plasmid" evidence="2 3">
    <name>pHM500</name>
</geneLocation>
<feature type="transmembrane region" description="Helical" evidence="1">
    <location>
        <begin position="136"/>
        <end position="153"/>
    </location>
</feature>
<sequence>MVDLSFNKLRQYRPEVFFSCTSLEALSYDWFISYQLQSMQPNLTVVGECFWDFVVVLCPFCHDSTHNNVYTITNIYPRIRHFVLRQERQSAECTLVSSSENLVFSFRNREPKRVGRGMLRAFIFEQCPHLYVVRKSSLLLAVSALCSPALLFWSETSGKTNLVNHTPPYDLPAFAQIVGALGSLVLSAGLVYLYRRQTMILNEEKKQTEFQSKALLRIEDLQVIPAEKVSEYATNNGLDTWPHLLHADLVEVTLSNFGRAPAEELRVEAMLNGNKIGWESQGPLIQGEWKTALKKMTGPRMDAIRLNDQGGVIGTNEREKVYTTSLHAVTDEIEEQLGDDVCINETMGDNPPGFLSASELLWIFQDSGESEIDAGVRLWYKDGLGDRRPIRLGYTTVESKNITDFHSVIFNARPMMPDDVPEENKWWEKSE</sequence>